<reference evidence="11" key="1">
    <citation type="submission" date="2020-01" db="EMBL/GenBank/DDBJ databases">
        <title>Genome sequence of Kobresia littledalei, the first chromosome-level genome in the family Cyperaceae.</title>
        <authorList>
            <person name="Qu G."/>
        </authorList>
    </citation>
    <scope>NUCLEOTIDE SEQUENCE</scope>
    <source>
        <strain evidence="11">C.B.Clarke</strain>
        <tissue evidence="11">Leaf</tissue>
    </source>
</reference>
<evidence type="ECO:0000256" key="6">
    <source>
        <dbReference type="ARBA" id="ARBA00023163"/>
    </source>
</evidence>
<evidence type="ECO:0000256" key="4">
    <source>
        <dbReference type="ARBA" id="ARBA00023125"/>
    </source>
</evidence>
<organism evidence="11 12">
    <name type="scientific">Carex littledalei</name>
    <dbReference type="NCBI Taxonomy" id="544730"/>
    <lineage>
        <taxon>Eukaryota</taxon>
        <taxon>Viridiplantae</taxon>
        <taxon>Streptophyta</taxon>
        <taxon>Embryophyta</taxon>
        <taxon>Tracheophyta</taxon>
        <taxon>Spermatophyta</taxon>
        <taxon>Magnoliopsida</taxon>
        <taxon>Liliopsida</taxon>
        <taxon>Poales</taxon>
        <taxon>Cyperaceae</taxon>
        <taxon>Cyperoideae</taxon>
        <taxon>Cariceae</taxon>
        <taxon>Carex</taxon>
        <taxon>Carex subgen. Euthyceras</taxon>
    </lineage>
</organism>
<dbReference type="InterPro" id="IPR046830">
    <property type="entry name" value="Calmod_bind_M"/>
</dbReference>
<keyword evidence="4" id="KW-0238">DNA-binding</keyword>
<dbReference type="PANTHER" id="PTHR31713:SF42">
    <property type="entry name" value="PROTEIN SAR DEFICIENT 1"/>
    <property type="match status" value="1"/>
</dbReference>
<dbReference type="InterPro" id="IPR046831">
    <property type="entry name" value="Calmodulin_bind_N"/>
</dbReference>
<feature type="domain" description="Calmodulin binding protein C-terminal" evidence="10">
    <location>
        <begin position="238"/>
        <end position="296"/>
    </location>
</feature>
<keyword evidence="3" id="KW-0805">Transcription regulation</keyword>
<evidence type="ECO:0000259" key="8">
    <source>
        <dbReference type="Pfam" id="PF07887"/>
    </source>
</evidence>
<evidence type="ECO:0000313" key="11">
    <source>
        <dbReference type="EMBL" id="KAF3328897.1"/>
    </source>
</evidence>
<dbReference type="GO" id="GO:0005634">
    <property type="term" value="C:nucleus"/>
    <property type="evidence" value="ECO:0007669"/>
    <property type="project" value="UniProtKB-SubCell"/>
</dbReference>
<dbReference type="GO" id="GO:0043565">
    <property type="term" value="F:sequence-specific DNA binding"/>
    <property type="evidence" value="ECO:0007669"/>
    <property type="project" value="TreeGrafter"/>
</dbReference>
<dbReference type="PANTHER" id="PTHR31713">
    <property type="entry name" value="OS02G0177800 PROTEIN"/>
    <property type="match status" value="1"/>
</dbReference>
<sequence>MQITTSPEAPQYQLTFNNQPKTPIFAGAKIQDCEGNPLQILLVAGPTRAPCSSPPPIKIELVVLDGDFPSHDVWTSDEFEQAIVKERTGRKPLLTGDVSNITLRDGVAMIGDIQFTDNSSWIRSRHFRIGVRVVSGSYEQTAIKETMTERFTVKDHRGELYRKHYPPVLTDEVWRLEKIAKDGAFHIKLSENNINNIQDFLKLRTVDANRLRHILNNMPKQMWEKVNNHASTCNLGDKIYLCRGQNVVIFVNSICQVVRITVHGIPCTFKDLTKNYKDYVQMLVREAYRQWDNLMEADEFDADVTLIQSQSMGQGGVGPVQWYPNSSQDSGVIEFIGDADEGSSSSSFQFDQVGSMDWSHDFNQMP</sequence>
<proteinExistence type="inferred from homology"/>
<dbReference type="Pfam" id="PF07887">
    <property type="entry name" value="Calmodulin_bind"/>
    <property type="match status" value="1"/>
</dbReference>
<comment type="similarity">
    <text evidence="2">Belongs to the plant ACBP60 protein family.</text>
</comment>
<dbReference type="GO" id="GO:0003700">
    <property type="term" value="F:DNA-binding transcription factor activity"/>
    <property type="evidence" value="ECO:0007669"/>
    <property type="project" value="TreeGrafter"/>
</dbReference>
<dbReference type="InterPro" id="IPR046829">
    <property type="entry name" value="Calmod_bind_C"/>
</dbReference>
<protein>
    <submittedName>
        <fullName evidence="11">Protein SAR DEFICIENT 1</fullName>
    </submittedName>
</protein>
<accession>A0A833QXQ4</accession>
<gene>
    <name evidence="11" type="ORF">FCM35_KLT05975</name>
</gene>
<evidence type="ECO:0000256" key="1">
    <source>
        <dbReference type="ARBA" id="ARBA00004123"/>
    </source>
</evidence>
<evidence type="ECO:0000256" key="7">
    <source>
        <dbReference type="ARBA" id="ARBA00023242"/>
    </source>
</evidence>
<comment type="caution">
    <text evidence="11">The sequence shown here is derived from an EMBL/GenBank/DDBJ whole genome shotgun (WGS) entry which is preliminary data.</text>
</comment>
<keyword evidence="12" id="KW-1185">Reference proteome</keyword>
<evidence type="ECO:0000256" key="2">
    <source>
        <dbReference type="ARBA" id="ARBA00007214"/>
    </source>
</evidence>
<keyword evidence="5" id="KW-0010">Activator</keyword>
<keyword evidence="7" id="KW-0539">Nucleus</keyword>
<feature type="domain" description="Calmodulin binding protein central" evidence="9">
    <location>
        <begin position="169"/>
        <end position="233"/>
    </location>
</feature>
<evidence type="ECO:0000259" key="10">
    <source>
        <dbReference type="Pfam" id="PF20452"/>
    </source>
</evidence>
<feature type="domain" description="Calmodulin binding protein-like N-terminal" evidence="8">
    <location>
        <begin position="12"/>
        <end position="156"/>
    </location>
</feature>
<name>A0A833QXQ4_9POAL</name>
<dbReference type="InterPro" id="IPR012416">
    <property type="entry name" value="CBP60"/>
</dbReference>
<dbReference type="Pfam" id="PF20452">
    <property type="entry name" value="Calmod_bind_C"/>
    <property type="match status" value="1"/>
</dbReference>
<evidence type="ECO:0000256" key="5">
    <source>
        <dbReference type="ARBA" id="ARBA00023159"/>
    </source>
</evidence>
<keyword evidence="6" id="KW-0804">Transcription</keyword>
<dbReference type="Pfam" id="PF20451">
    <property type="entry name" value="Calmod_bind_M"/>
    <property type="match status" value="1"/>
</dbReference>
<comment type="subcellular location">
    <subcellularLocation>
        <location evidence="1">Nucleus</location>
    </subcellularLocation>
</comment>
<evidence type="ECO:0000256" key="3">
    <source>
        <dbReference type="ARBA" id="ARBA00023015"/>
    </source>
</evidence>
<dbReference type="Proteomes" id="UP000623129">
    <property type="component" value="Unassembled WGS sequence"/>
</dbReference>
<dbReference type="OrthoDB" id="757051at2759"/>
<evidence type="ECO:0000259" key="9">
    <source>
        <dbReference type="Pfam" id="PF20451"/>
    </source>
</evidence>
<dbReference type="GO" id="GO:0005516">
    <property type="term" value="F:calmodulin binding"/>
    <property type="evidence" value="ECO:0007669"/>
    <property type="project" value="InterPro"/>
</dbReference>
<dbReference type="AlphaFoldDB" id="A0A833QXQ4"/>
<dbReference type="EMBL" id="SWLB01000015">
    <property type="protein sequence ID" value="KAF3328897.1"/>
    <property type="molecule type" value="Genomic_DNA"/>
</dbReference>
<evidence type="ECO:0000313" key="12">
    <source>
        <dbReference type="Proteomes" id="UP000623129"/>
    </source>
</evidence>
<dbReference type="GO" id="GO:0080142">
    <property type="term" value="P:regulation of salicylic acid biosynthetic process"/>
    <property type="evidence" value="ECO:0007669"/>
    <property type="project" value="TreeGrafter"/>
</dbReference>